<comment type="caution">
    <text evidence="1">The sequence shown here is derived from an EMBL/GenBank/DDBJ whole genome shotgun (WGS) entry which is preliminary data.</text>
</comment>
<dbReference type="AlphaFoldDB" id="X0VEL3"/>
<feature type="non-terminal residue" evidence="1">
    <location>
        <position position="1"/>
    </location>
</feature>
<feature type="non-terminal residue" evidence="1">
    <location>
        <position position="260"/>
    </location>
</feature>
<sequence>LARPIVWHVRPTTAEPADRGAARLGRKLLQWQWFNGSRPAGVRVVEALWMMFCTGLVVAKTRWDPWLGDTDRFGPRVERNQGEKEETFARRLQAALKAFAKRMKKRGLEALDEEAIARDEGLALPSGQPVLEFRTGFDITEPPYCHDVDDAAWLIDSQWVTLEQLRADFGTVATADVQAGSDAPGYWSGWRSLYAPADRGTQSDGDVTSEIPGEMILKHEFWRPHTPWAPQGCLVVVAGQTVLRHGPHPYRHGRYPFARL</sequence>
<gene>
    <name evidence="1" type="ORF">S01H1_50639</name>
</gene>
<evidence type="ECO:0000313" key="1">
    <source>
        <dbReference type="EMBL" id="GAG16775.1"/>
    </source>
</evidence>
<accession>X0VEL3</accession>
<name>X0VEL3_9ZZZZ</name>
<reference evidence="1" key="1">
    <citation type="journal article" date="2014" name="Front. Microbiol.">
        <title>High frequency of phylogenetically diverse reductive dehalogenase-homologous genes in deep subseafloor sedimentary metagenomes.</title>
        <authorList>
            <person name="Kawai M."/>
            <person name="Futagami T."/>
            <person name="Toyoda A."/>
            <person name="Takaki Y."/>
            <person name="Nishi S."/>
            <person name="Hori S."/>
            <person name="Arai W."/>
            <person name="Tsubouchi T."/>
            <person name="Morono Y."/>
            <person name="Uchiyama I."/>
            <person name="Ito T."/>
            <person name="Fujiyama A."/>
            <person name="Inagaki F."/>
            <person name="Takami H."/>
        </authorList>
    </citation>
    <scope>NUCLEOTIDE SEQUENCE</scope>
    <source>
        <strain evidence="1">Expedition CK06-06</strain>
    </source>
</reference>
<proteinExistence type="predicted"/>
<organism evidence="1">
    <name type="scientific">marine sediment metagenome</name>
    <dbReference type="NCBI Taxonomy" id="412755"/>
    <lineage>
        <taxon>unclassified sequences</taxon>
        <taxon>metagenomes</taxon>
        <taxon>ecological metagenomes</taxon>
    </lineage>
</organism>
<protein>
    <submittedName>
        <fullName evidence="1">Uncharacterized protein</fullName>
    </submittedName>
</protein>
<dbReference type="EMBL" id="BARS01032636">
    <property type="protein sequence ID" value="GAG16775.1"/>
    <property type="molecule type" value="Genomic_DNA"/>
</dbReference>